<dbReference type="OrthoDB" id="5459831at2"/>
<dbReference type="AlphaFoldDB" id="D6SQQ5"/>
<reference evidence="3" key="1">
    <citation type="submission" date="2010-05" db="EMBL/GenBank/DDBJ databases">
        <title>The draft genome of Desulfonatronospira thiodismutans ASO3-1.</title>
        <authorList>
            <consortium name="US DOE Joint Genome Institute (JGI-PGF)"/>
            <person name="Lucas S."/>
            <person name="Copeland A."/>
            <person name="Lapidus A."/>
            <person name="Cheng J.-F."/>
            <person name="Bruce D."/>
            <person name="Goodwin L."/>
            <person name="Pitluck S."/>
            <person name="Chertkov O."/>
            <person name="Brettin T."/>
            <person name="Detter J.C."/>
            <person name="Han C."/>
            <person name="Land M.L."/>
            <person name="Hauser L."/>
            <person name="Kyrpides N."/>
            <person name="Mikhailova N."/>
            <person name="Muyzer G."/>
            <person name="Woyke T."/>
        </authorList>
    </citation>
    <scope>NUCLEOTIDE SEQUENCE [LARGE SCALE GENOMIC DNA]</scope>
    <source>
        <strain evidence="3">ASO3-1</strain>
    </source>
</reference>
<feature type="chain" id="PRO_5003087926" description="Lipoprotein" evidence="2">
    <location>
        <begin position="23"/>
        <end position="174"/>
    </location>
</feature>
<proteinExistence type="predicted"/>
<dbReference type="EMBL" id="ACJN02000002">
    <property type="protein sequence ID" value="EFI35081.1"/>
    <property type="molecule type" value="Genomic_DNA"/>
</dbReference>
<sequence length="174" mass="19544">MRLAALLFICLTLCAGCGYNFAGMTPVDMPEGVSRLHLDQVNNPTQEAWLEPYVRSNFRDEFSRRADISWVDREQSQAYIEIDIKNYRVSDDLTGAGDLTVRSDVRLDLEVNMYHSRDNELLWSSGSVRGSSSYYLAQDQAPVPGESTPGERQAAQEAVEEALRLATDRLGSEF</sequence>
<keyword evidence="2" id="KW-0732">Signal</keyword>
<dbReference type="GO" id="GO:0043165">
    <property type="term" value="P:Gram-negative-bacterium-type cell outer membrane assembly"/>
    <property type="evidence" value="ECO:0007669"/>
    <property type="project" value="InterPro"/>
</dbReference>
<accession>D6SQQ5</accession>
<name>D6SQQ5_9BACT</name>
<feature type="signal peptide" evidence="2">
    <location>
        <begin position="1"/>
        <end position="22"/>
    </location>
</feature>
<dbReference type="RefSeq" id="WP_008870395.1">
    <property type="nucleotide sequence ID" value="NZ_ACJN02000002.1"/>
</dbReference>
<gene>
    <name evidence="3" type="ORF">Dthio_PD2475</name>
</gene>
<evidence type="ECO:0000256" key="2">
    <source>
        <dbReference type="SAM" id="SignalP"/>
    </source>
</evidence>
<comment type="caution">
    <text evidence="3">The sequence shown here is derived from an EMBL/GenBank/DDBJ whole genome shotgun (WGS) entry which is preliminary data.</text>
</comment>
<keyword evidence="4" id="KW-1185">Reference proteome</keyword>
<protein>
    <recommendedName>
        <fullName evidence="5">Lipoprotein</fullName>
    </recommendedName>
</protein>
<organism evidence="3 4">
    <name type="scientific">Desulfonatronospira thiodismutans ASO3-1</name>
    <dbReference type="NCBI Taxonomy" id="555779"/>
    <lineage>
        <taxon>Bacteria</taxon>
        <taxon>Pseudomonadati</taxon>
        <taxon>Thermodesulfobacteriota</taxon>
        <taxon>Desulfovibrionia</taxon>
        <taxon>Desulfovibrionales</taxon>
        <taxon>Desulfonatronovibrionaceae</taxon>
        <taxon>Desulfonatronospira</taxon>
    </lineage>
</organism>
<dbReference type="GO" id="GO:0019867">
    <property type="term" value="C:outer membrane"/>
    <property type="evidence" value="ECO:0007669"/>
    <property type="project" value="InterPro"/>
</dbReference>
<evidence type="ECO:0000256" key="1">
    <source>
        <dbReference type="SAM" id="MobiDB-lite"/>
    </source>
</evidence>
<dbReference type="Pfam" id="PF04390">
    <property type="entry name" value="LptE"/>
    <property type="match status" value="1"/>
</dbReference>
<dbReference type="Proteomes" id="UP000005496">
    <property type="component" value="Unassembled WGS sequence"/>
</dbReference>
<dbReference type="InterPro" id="IPR007485">
    <property type="entry name" value="LPS_assembly_LptE"/>
</dbReference>
<evidence type="ECO:0000313" key="3">
    <source>
        <dbReference type="EMBL" id="EFI35081.1"/>
    </source>
</evidence>
<dbReference type="eggNOG" id="ENOG503415Z">
    <property type="taxonomic scope" value="Bacteria"/>
</dbReference>
<feature type="region of interest" description="Disordered" evidence="1">
    <location>
        <begin position="136"/>
        <end position="159"/>
    </location>
</feature>
<evidence type="ECO:0000313" key="4">
    <source>
        <dbReference type="Proteomes" id="UP000005496"/>
    </source>
</evidence>
<evidence type="ECO:0008006" key="5">
    <source>
        <dbReference type="Google" id="ProtNLM"/>
    </source>
</evidence>